<dbReference type="AlphaFoldDB" id="A0A2P2KMR3"/>
<organism evidence="1">
    <name type="scientific">Rhizophora mucronata</name>
    <name type="common">Asiatic mangrove</name>
    <dbReference type="NCBI Taxonomy" id="61149"/>
    <lineage>
        <taxon>Eukaryota</taxon>
        <taxon>Viridiplantae</taxon>
        <taxon>Streptophyta</taxon>
        <taxon>Embryophyta</taxon>
        <taxon>Tracheophyta</taxon>
        <taxon>Spermatophyta</taxon>
        <taxon>Magnoliopsida</taxon>
        <taxon>eudicotyledons</taxon>
        <taxon>Gunneridae</taxon>
        <taxon>Pentapetalae</taxon>
        <taxon>rosids</taxon>
        <taxon>fabids</taxon>
        <taxon>Malpighiales</taxon>
        <taxon>Rhizophoraceae</taxon>
        <taxon>Rhizophora</taxon>
    </lineage>
</organism>
<dbReference type="InterPro" id="IPR027417">
    <property type="entry name" value="P-loop_NTPase"/>
</dbReference>
<dbReference type="PANTHER" id="PTHR10803:SF0">
    <property type="entry name" value="ATPASE GET3B"/>
    <property type="match status" value="1"/>
</dbReference>
<dbReference type="GO" id="GO:0071816">
    <property type="term" value="P:tail-anchored membrane protein insertion into ER membrane"/>
    <property type="evidence" value="ECO:0007669"/>
    <property type="project" value="TreeGrafter"/>
</dbReference>
<accession>A0A2P2KMR3</accession>
<dbReference type="InterPro" id="IPR016300">
    <property type="entry name" value="ATPase_ArsA/GET3"/>
</dbReference>
<proteinExistence type="predicted"/>
<dbReference type="GO" id="GO:0043529">
    <property type="term" value="C:GET complex"/>
    <property type="evidence" value="ECO:0007669"/>
    <property type="project" value="TreeGrafter"/>
</dbReference>
<dbReference type="GO" id="GO:0016887">
    <property type="term" value="F:ATP hydrolysis activity"/>
    <property type="evidence" value="ECO:0007669"/>
    <property type="project" value="InterPro"/>
</dbReference>
<sequence>MEGMGLGMLVEQLGELKLGELLDTPPPGLDEAIAISKVMQFLESQEYSMFTRIVFDTAPTVSKSGVVDLIIQVHQLRLMIVTYRAIPCDFCHCQTSLMHP</sequence>
<protein>
    <submittedName>
        <fullName evidence="1">Uncharacterized protein</fullName>
    </submittedName>
</protein>
<dbReference type="EMBL" id="GGEC01026508">
    <property type="protein sequence ID" value="MBX06992.1"/>
    <property type="molecule type" value="Transcribed_RNA"/>
</dbReference>
<dbReference type="GO" id="GO:0005524">
    <property type="term" value="F:ATP binding"/>
    <property type="evidence" value="ECO:0007669"/>
    <property type="project" value="InterPro"/>
</dbReference>
<evidence type="ECO:0000313" key="1">
    <source>
        <dbReference type="EMBL" id="MBX06992.1"/>
    </source>
</evidence>
<reference evidence="1" key="1">
    <citation type="submission" date="2018-02" db="EMBL/GenBank/DDBJ databases">
        <title>Rhizophora mucronata_Transcriptome.</title>
        <authorList>
            <person name="Meera S.P."/>
            <person name="Sreeshan A."/>
            <person name="Augustine A."/>
        </authorList>
    </citation>
    <scope>NUCLEOTIDE SEQUENCE</scope>
    <source>
        <tissue evidence="1">Leaf</tissue>
    </source>
</reference>
<dbReference type="PANTHER" id="PTHR10803">
    <property type="entry name" value="ARSENICAL PUMP-DRIVING ATPASE ARSENITE-TRANSLOCATING ATPASE"/>
    <property type="match status" value="1"/>
</dbReference>
<dbReference type="Gene3D" id="3.40.50.300">
    <property type="entry name" value="P-loop containing nucleotide triphosphate hydrolases"/>
    <property type="match status" value="1"/>
</dbReference>
<name>A0A2P2KMR3_RHIMU</name>